<dbReference type="PANTHER" id="PTHR46268">
    <property type="entry name" value="STRESS RESPONSE PROTEIN NHAX"/>
    <property type="match status" value="1"/>
</dbReference>
<name>A0ABU0J6D7_9HYPH</name>
<dbReference type="InterPro" id="IPR006015">
    <property type="entry name" value="Universal_stress_UspA"/>
</dbReference>
<evidence type="ECO:0000256" key="1">
    <source>
        <dbReference type="ARBA" id="ARBA00008791"/>
    </source>
</evidence>
<proteinExistence type="inferred from homology"/>
<feature type="domain" description="UspA" evidence="2">
    <location>
        <begin position="232"/>
        <end position="284"/>
    </location>
</feature>
<dbReference type="Gene3D" id="3.40.50.12370">
    <property type="match status" value="1"/>
</dbReference>
<dbReference type="Proteomes" id="UP001242480">
    <property type="component" value="Unassembled WGS sequence"/>
</dbReference>
<keyword evidence="4" id="KW-1185">Reference proteome</keyword>
<comment type="similarity">
    <text evidence="1">Belongs to the universal stress protein A family.</text>
</comment>
<comment type="caution">
    <text evidence="3">The sequence shown here is derived from an EMBL/GenBank/DDBJ whole genome shotgun (WGS) entry which is preliminary data.</text>
</comment>
<dbReference type="Pfam" id="PF00582">
    <property type="entry name" value="Usp"/>
    <property type="match status" value="1"/>
</dbReference>
<organism evidence="3 4">
    <name type="scientific">Labrys wisconsinensis</name>
    <dbReference type="NCBI Taxonomy" id="425677"/>
    <lineage>
        <taxon>Bacteria</taxon>
        <taxon>Pseudomonadati</taxon>
        <taxon>Pseudomonadota</taxon>
        <taxon>Alphaproteobacteria</taxon>
        <taxon>Hyphomicrobiales</taxon>
        <taxon>Xanthobacteraceae</taxon>
        <taxon>Labrys</taxon>
    </lineage>
</organism>
<reference evidence="3 4" key="1">
    <citation type="submission" date="2023-07" db="EMBL/GenBank/DDBJ databases">
        <title>Genomic Encyclopedia of Type Strains, Phase IV (KMG-IV): sequencing the most valuable type-strain genomes for metagenomic binning, comparative biology and taxonomic classification.</title>
        <authorList>
            <person name="Goeker M."/>
        </authorList>
    </citation>
    <scope>NUCLEOTIDE SEQUENCE [LARGE SCALE GENOMIC DNA]</scope>
    <source>
        <strain evidence="3 4">DSM 19619</strain>
    </source>
</reference>
<dbReference type="PRINTS" id="PR01438">
    <property type="entry name" value="UNVRSLSTRESS"/>
</dbReference>
<evidence type="ECO:0000313" key="4">
    <source>
        <dbReference type="Proteomes" id="UP001242480"/>
    </source>
</evidence>
<dbReference type="PANTHER" id="PTHR46268:SF15">
    <property type="entry name" value="UNIVERSAL STRESS PROTEIN HP_0031"/>
    <property type="match status" value="1"/>
</dbReference>
<accession>A0ABU0J6D7</accession>
<evidence type="ECO:0000313" key="3">
    <source>
        <dbReference type="EMBL" id="MDQ0469824.1"/>
    </source>
</evidence>
<protein>
    <submittedName>
        <fullName evidence="3">Nucleotide-binding universal stress UspA family protein</fullName>
    </submittedName>
</protein>
<dbReference type="EMBL" id="JAUSVX010000004">
    <property type="protein sequence ID" value="MDQ0469824.1"/>
    <property type="molecule type" value="Genomic_DNA"/>
</dbReference>
<dbReference type="SUPFAM" id="SSF52402">
    <property type="entry name" value="Adenine nucleotide alpha hydrolases-like"/>
    <property type="match status" value="2"/>
</dbReference>
<evidence type="ECO:0000259" key="2">
    <source>
        <dbReference type="Pfam" id="PF00582"/>
    </source>
</evidence>
<gene>
    <name evidence="3" type="ORF">QO011_002840</name>
</gene>
<sequence length="285" mass="30370">MPCRCILVPTGPGIDAGHRLEAAVRLAGRTHAHVEVLFVRPDAKVLYASLPEVLQAAGVTAESIERDNIESASRACATLEAWCAARDLPMSPDDRLDATFASWREAIGEVSTIVAAAGRVSDLIVVDRPLWTDPFVVEAFDAAVFASGRPTLVVGDRVPDDLLRHVMIAWNGSLEGARAVAQAMPLLQEAAHVTIFTAPGAQPARADLSDLGQYLRWHGVVARPAVAAPDDAVPVGEALLTVCSQENASLLVMGAYTHSRLRQLLLGGVTRHVLDHAPMPVLMAH</sequence>
<dbReference type="RefSeq" id="WP_307272924.1">
    <property type="nucleotide sequence ID" value="NZ_JAUSVX010000004.1"/>
</dbReference>
<dbReference type="InterPro" id="IPR006016">
    <property type="entry name" value="UspA"/>
</dbReference>
<dbReference type="CDD" id="cd00293">
    <property type="entry name" value="USP-like"/>
    <property type="match status" value="1"/>
</dbReference>